<keyword evidence="5" id="KW-1185">Reference proteome</keyword>
<evidence type="ECO:0000256" key="2">
    <source>
        <dbReference type="SAM" id="MobiDB-lite"/>
    </source>
</evidence>
<dbReference type="PANTHER" id="PTHR37534">
    <property type="entry name" value="TRANSCRIPTIONAL ACTIVATOR PROTEIN UGA3"/>
    <property type="match status" value="1"/>
</dbReference>
<dbReference type="InterPro" id="IPR001138">
    <property type="entry name" value="Zn2Cys6_DnaBD"/>
</dbReference>
<proteinExistence type="predicted"/>
<feature type="region of interest" description="Disordered" evidence="2">
    <location>
        <begin position="73"/>
        <end position="140"/>
    </location>
</feature>
<dbReference type="PROSITE" id="PS50048">
    <property type="entry name" value="ZN2_CY6_FUNGAL_2"/>
    <property type="match status" value="1"/>
</dbReference>
<dbReference type="InterPro" id="IPR036864">
    <property type="entry name" value="Zn2-C6_fun-type_DNA-bd_sf"/>
</dbReference>
<dbReference type="GO" id="GO:0008270">
    <property type="term" value="F:zinc ion binding"/>
    <property type="evidence" value="ECO:0007669"/>
    <property type="project" value="InterPro"/>
</dbReference>
<gene>
    <name evidence="4" type="ORF">NKR23_g10478</name>
</gene>
<dbReference type="Proteomes" id="UP001174694">
    <property type="component" value="Unassembled WGS sequence"/>
</dbReference>
<evidence type="ECO:0000313" key="5">
    <source>
        <dbReference type="Proteomes" id="UP001174694"/>
    </source>
</evidence>
<evidence type="ECO:0000313" key="4">
    <source>
        <dbReference type="EMBL" id="KAJ9133811.1"/>
    </source>
</evidence>
<feature type="compositionally biased region" description="Basic and acidic residues" evidence="2">
    <location>
        <begin position="73"/>
        <end position="86"/>
    </location>
</feature>
<sequence>MGRRDIKTICQTCRSRKVKCDGNLPACHRCVISGRECSYARKREILFRHSKLASVPGGESDGSSAGVLVEAKAHEPPARDAGRRSSPEAVLHGTPYSPYHSTRSGGRSHGYDVGPRPNTVSSGDLGSSPSPAAPPTPQTVQFEPAAAPRKLTALEGELLHFYVCNIGPWLDVTSPERHYTYTVPRLALRSPVLFFAIMACSAHILRLLSRSRHDDLAGQEESYQHRCVSLLIPVLDDDLATAVRDEVVLATIVILRMSEQYDEYHDDRQFHLVPQAFSHFVAAGPSSTALGGLREATFYSYVRSDIRMAILGRCPTRMQLDSWPLDTSSPVSDADWANRATWLTVQAINLCYGVGGPGVLPRDDIVRLVDEWRDRAPDTFEPYYYDDSPTRPFPVIRLLCPWHAVGLQFYHTCKILLATQGLHHGTFSDMLHINRHVASEILPHARRLCAISFSNEHYGCRINASHQLAMGAQFFNGKNEQREVLDYFRLLQEENAWPSRACREMLANAYGEIAE</sequence>
<evidence type="ECO:0000259" key="3">
    <source>
        <dbReference type="PROSITE" id="PS50048"/>
    </source>
</evidence>
<name>A0AA38VIG6_9PEZI</name>
<dbReference type="SUPFAM" id="SSF57701">
    <property type="entry name" value="Zn2/Cys6 DNA-binding domain"/>
    <property type="match status" value="1"/>
</dbReference>
<dbReference type="Gene3D" id="4.10.240.10">
    <property type="entry name" value="Zn(2)-C6 fungal-type DNA-binding domain"/>
    <property type="match status" value="1"/>
</dbReference>
<dbReference type="PANTHER" id="PTHR37534:SF25">
    <property type="entry name" value="ZN(II)2CYS6 TRANSCRIPTION FACTOR (EUROFUNG)"/>
    <property type="match status" value="1"/>
</dbReference>
<accession>A0AA38VIG6</accession>
<organism evidence="4 5">
    <name type="scientific">Pleurostoma richardsiae</name>
    <dbReference type="NCBI Taxonomy" id="41990"/>
    <lineage>
        <taxon>Eukaryota</taxon>
        <taxon>Fungi</taxon>
        <taxon>Dikarya</taxon>
        <taxon>Ascomycota</taxon>
        <taxon>Pezizomycotina</taxon>
        <taxon>Sordariomycetes</taxon>
        <taxon>Sordariomycetidae</taxon>
        <taxon>Calosphaeriales</taxon>
        <taxon>Pleurostomataceae</taxon>
        <taxon>Pleurostoma</taxon>
    </lineage>
</organism>
<dbReference type="AlphaFoldDB" id="A0AA38VIG6"/>
<keyword evidence="1" id="KW-0539">Nucleus</keyword>
<dbReference type="GO" id="GO:0045944">
    <property type="term" value="P:positive regulation of transcription by RNA polymerase II"/>
    <property type="evidence" value="ECO:0007669"/>
    <property type="project" value="TreeGrafter"/>
</dbReference>
<dbReference type="Pfam" id="PF00172">
    <property type="entry name" value="Zn_clus"/>
    <property type="match status" value="1"/>
</dbReference>
<protein>
    <recommendedName>
        <fullName evidence="3">Zn(2)-C6 fungal-type domain-containing protein</fullName>
    </recommendedName>
</protein>
<dbReference type="GO" id="GO:0005634">
    <property type="term" value="C:nucleus"/>
    <property type="evidence" value="ECO:0007669"/>
    <property type="project" value="TreeGrafter"/>
</dbReference>
<dbReference type="GO" id="GO:0000981">
    <property type="term" value="F:DNA-binding transcription factor activity, RNA polymerase II-specific"/>
    <property type="evidence" value="ECO:0007669"/>
    <property type="project" value="InterPro"/>
</dbReference>
<feature type="compositionally biased region" description="Low complexity" evidence="2">
    <location>
        <begin position="120"/>
        <end position="130"/>
    </location>
</feature>
<comment type="caution">
    <text evidence="4">The sequence shown here is derived from an EMBL/GenBank/DDBJ whole genome shotgun (WGS) entry which is preliminary data.</text>
</comment>
<dbReference type="SMART" id="SM00066">
    <property type="entry name" value="GAL4"/>
    <property type="match status" value="1"/>
</dbReference>
<dbReference type="EMBL" id="JANBVO010000047">
    <property type="protein sequence ID" value="KAJ9133811.1"/>
    <property type="molecule type" value="Genomic_DNA"/>
</dbReference>
<evidence type="ECO:0000256" key="1">
    <source>
        <dbReference type="ARBA" id="ARBA00023242"/>
    </source>
</evidence>
<feature type="domain" description="Zn(2)-C6 fungal-type" evidence="3">
    <location>
        <begin position="9"/>
        <end position="39"/>
    </location>
</feature>
<reference evidence="4" key="1">
    <citation type="submission" date="2022-07" db="EMBL/GenBank/DDBJ databases">
        <title>Fungi with potential for degradation of polypropylene.</title>
        <authorList>
            <person name="Gostincar C."/>
        </authorList>
    </citation>
    <scope>NUCLEOTIDE SEQUENCE</scope>
    <source>
        <strain evidence="4">EXF-13308</strain>
    </source>
</reference>
<dbReference type="CDD" id="cd00067">
    <property type="entry name" value="GAL4"/>
    <property type="match status" value="1"/>
</dbReference>
<dbReference type="GO" id="GO:0000976">
    <property type="term" value="F:transcription cis-regulatory region binding"/>
    <property type="evidence" value="ECO:0007669"/>
    <property type="project" value="TreeGrafter"/>
</dbReference>